<dbReference type="Proteomes" id="UP000233551">
    <property type="component" value="Unassembled WGS sequence"/>
</dbReference>
<evidence type="ECO:0000313" key="2">
    <source>
        <dbReference type="Proteomes" id="UP000233551"/>
    </source>
</evidence>
<sequence>MEGETSGVSSEALPPAYEVVDSSPRSWWILPGAVEASGAVSHHNPYLSYLSLKREKERAVWDGSGSRDARIVQDEALTASHVSFDLAHRVVALGEAPSGPLLDVVLSFFW</sequence>
<dbReference type="AlphaFoldDB" id="A0A2I0KYE6"/>
<protein>
    <submittedName>
        <fullName evidence="1">Uncharacterized protein</fullName>
    </submittedName>
</protein>
<comment type="caution">
    <text evidence="1">The sequence shown here is derived from an EMBL/GenBank/DDBJ whole genome shotgun (WGS) entry which is preliminary data.</text>
</comment>
<organism evidence="1 2">
    <name type="scientific">Punica granatum</name>
    <name type="common">Pomegranate</name>
    <dbReference type="NCBI Taxonomy" id="22663"/>
    <lineage>
        <taxon>Eukaryota</taxon>
        <taxon>Viridiplantae</taxon>
        <taxon>Streptophyta</taxon>
        <taxon>Embryophyta</taxon>
        <taxon>Tracheophyta</taxon>
        <taxon>Spermatophyta</taxon>
        <taxon>Magnoliopsida</taxon>
        <taxon>eudicotyledons</taxon>
        <taxon>Gunneridae</taxon>
        <taxon>Pentapetalae</taxon>
        <taxon>rosids</taxon>
        <taxon>malvids</taxon>
        <taxon>Myrtales</taxon>
        <taxon>Lythraceae</taxon>
        <taxon>Punica</taxon>
    </lineage>
</organism>
<name>A0A2I0KYE6_PUNGR</name>
<proteinExistence type="predicted"/>
<reference evidence="1 2" key="1">
    <citation type="submission" date="2017-11" db="EMBL/GenBank/DDBJ databases">
        <title>De-novo sequencing of pomegranate (Punica granatum L.) genome.</title>
        <authorList>
            <person name="Akparov Z."/>
            <person name="Amiraslanov A."/>
            <person name="Hajiyeva S."/>
            <person name="Abbasov M."/>
            <person name="Kaur K."/>
            <person name="Hamwieh A."/>
            <person name="Solovyev V."/>
            <person name="Salamov A."/>
            <person name="Braich B."/>
            <person name="Kosarev P."/>
            <person name="Mahmoud A."/>
            <person name="Hajiyev E."/>
            <person name="Babayeva S."/>
            <person name="Izzatullayeva V."/>
            <person name="Mammadov A."/>
            <person name="Mammadov A."/>
            <person name="Sharifova S."/>
            <person name="Ojaghi J."/>
            <person name="Eynullazada K."/>
            <person name="Bayramov B."/>
            <person name="Abdulazimova A."/>
            <person name="Shahmuradov I."/>
        </authorList>
    </citation>
    <scope>NUCLEOTIDE SEQUENCE [LARGE SCALE GENOMIC DNA]</scope>
    <source>
        <strain evidence="2">cv. AG2017</strain>
        <tissue evidence="1">Leaf</tissue>
    </source>
</reference>
<evidence type="ECO:0000313" key="1">
    <source>
        <dbReference type="EMBL" id="PKI73487.1"/>
    </source>
</evidence>
<gene>
    <name evidence="1" type="ORF">CRG98_006068</name>
</gene>
<dbReference type="EMBL" id="PGOL01000272">
    <property type="protein sequence ID" value="PKI73487.1"/>
    <property type="molecule type" value="Genomic_DNA"/>
</dbReference>
<accession>A0A2I0KYE6</accession>
<keyword evidence="2" id="KW-1185">Reference proteome</keyword>